<reference evidence="4" key="1">
    <citation type="submission" date="2023-03" db="EMBL/GenBank/DDBJ databases">
        <title>Massive genome expansion in bonnet fungi (Mycena s.s.) driven by repeated elements and novel gene families across ecological guilds.</title>
        <authorList>
            <consortium name="Lawrence Berkeley National Laboratory"/>
            <person name="Harder C.B."/>
            <person name="Miyauchi S."/>
            <person name="Viragh M."/>
            <person name="Kuo A."/>
            <person name="Thoen E."/>
            <person name="Andreopoulos B."/>
            <person name="Lu D."/>
            <person name="Skrede I."/>
            <person name="Drula E."/>
            <person name="Henrissat B."/>
            <person name="Morin E."/>
            <person name="Kohler A."/>
            <person name="Barry K."/>
            <person name="LaButti K."/>
            <person name="Morin E."/>
            <person name="Salamov A."/>
            <person name="Lipzen A."/>
            <person name="Mereny Z."/>
            <person name="Hegedus B."/>
            <person name="Baldrian P."/>
            <person name="Stursova M."/>
            <person name="Weitz H."/>
            <person name="Taylor A."/>
            <person name="Grigoriev I.V."/>
            <person name="Nagy L.G."/>
            <person name="Martin F."/>
            <person name="Kauserud H."/>
        </authorList>
    </citation>
    <scope>NUCLEOTIDE SEQUENCE</scope>
    <source>
        <strain evidence="4">CBHHK182m</strain>
    </source>
</reference>
<dbReference type="PANTHER" id="PTHR44533">
    <property type="entry name" value="DEAD/H RNA HELICASE, PUTATIVE-RELATED"/>
    <property type="match status" value="1"/>
</dbReference>
<keyword evidence="1" id="KW-0378">Hydrolase</keyword>
<feature type="domain" description="ATP-dependent RNA helicase DDX60 PIN-like" evidence="3">
    <location>
        <begin position="44"/>
        <end position="156"/>
    </location>
</feature>
<dbReference type="Proteomes" id="UP001215598">
    <property type="component" value="Unassembled WGS sequence"/>
</dbReference>
<evidence type="ECO:0000256" key="1">
    <source>
        <dbReference type="ARBA" id="ARBA00022801"/>
    </source>
</evidence>
<dbReference type="InterPro" id="IPR055124">
    <property type="entry name" value="PIN-like_DDX60"/>
</dbReference>
<evidence type="ECO:0000256" key="2">
    <source>
        <dbReference type="ARBA" id="ARBA00022806"/>
    </source>
</evidence>
<dbReference type="InterPro" id="IPR052431">
    <property type="entry name" value="SKI2_subfamily_helicases"/>
</dbReference>
<proteinExistence type="predicted"/>
<organism evidence="4 5">
    <name type="scientific">Mycena metata</name>
    <dbReference type="NCBI Taxonomy" id="1033252"/>
    <lineage>
        <taxon>Eukaryota</taxon>
        <taxon>Fungi</taxon>
        <taxon>Dikarya</taxon>
        <taxon>Basidiomycota</taxon>
        <taxon>Agaricomycotina</taxon>
        <taxon>Agaricomycetes</taxon>
        <taxon>Agaricomycetidae</taxon>
        <taxon>Agaricales</taxon>
        <taxon>Marasmiineae</taxon>
        <taxon>Mycenaceae</taxon>
        <taxon>Mycena</taxon>
    </lineage>
</organism>
<protein>
    <recommendedName>
        <fullName evidence="3">ATP-dependent RNA helicase DDX60 PIN-like domain-containing protein</fullName>
    </recommendedName>
</protein>
<keyword evidence="2" id="KW-0067">ATP-binding</keyword>
<dbReference type="EMBL" id="JARKIB010000044">
    <property type="protein sequence ID" value="KAJ7757625.1"/>
    <property type="molecule type" value="Genomic_DNA"/>
</dbReference>
<dbReference type="GO" id="GO:0004386">
    <property type="term" value="F:helicase activity"/>
    <property type="evidence" value="ECO:0007669"/>
    <property type="project" value="UniProtKB-KW"/>
</dbReference>
<evidence type="ECO:0000313" key="4">
    <source>
        <dbReference type="EMBL" id="KAJ7757625.1"/>
    </source>
</evidence>
<dbReference type="PANTHER" id="PTHR44533:SF4">
    <property type="entry name" value="DEAD_H RNA HELICASE, PUTATIVE-RELATED"/>
    <property type="match status" value="1"/>
</dbReference>
<keyword evidence="5" id="KW-1185">Reference proteome</keyword>
<accession>A0AAD7J5L0</accession>
<comment type="caution">
    <text evidence="4">The sequence shown here is derived from an EMBL/GenBank/DDBJ whole genome shotgun (WGS) entry which is preliminary data.</text>
</comment>
<keyword evidence="2" id="KW-0347">Helicase</keyword>
<evidence type="ECO:0000313" key="5">
    <source>
        <dbReference type="Proteomes" id="UP001215598"/>
    </source>
</evidence>
<gene>
    <name evidence="4" type="ORF">B0H16DRAFT_1721359</name>
</gene>
<dbReference type="GO" id="GO:0016787">
    <property type="term" value="F:hydrolase activity"/>
    <property type="evidence" value="ECO:0007669"/>
    <property type="project" value="UniProtKB-KW"/>
</dbReference>
<keyword evidence="2" id="KW-0547">Nucleotide-binding</keyword>
<evidence type="ECO:0000259" key="3">
    <source>
        <dbReference type="Pfam" id="PF23002"/>
    </source>
</evidence>
<dbReference type="AlphaFoldDB" id="A0AAD7J5L0"/>
<dbReference type="Pfam" id="PF23002">
    <property type="entry name" value="PIN-like_DDX60"/>
    <property type="match status" value="1"/>
</dbReference>
<sequence>MDLENFDDAAALDPQPLVEKPQSRISVHRALQLIDSQWFSLATRRARWMDLLGDYAGAELFLISGESLLERVLDDPLLAIGREDMGFQLIHAYYILETTLLEFLDRRANFEIVFWQVNYHSTIHSGSSSFNVASRNLARSLLFEHLLNMDRVAVHTFR</sequence>
<dbReference type="GO" id="GO:0005737">
    <property type="term" value="C:cytoplasm"/>
    <property type="evidence" value="ECO:0007669"/>
    <property type="project" value="TreeGrafter"/>
</dbReference>
<name>A0AAD7J5L0_9AGAR</name>